<comment type="cofactor">
    <cofactor evidence="1">
        <name>Fe(2+)</name>
        <dbReference type="ChEBI" id="CHEBI:29033"/>
    </cofactor>
</comment>
<proteinExistence type="inferred from homology"/>
<evidence type="ECO:0000259" key="7">
    <source>
        <dbReference type="Pfam" id="PF02668"/>
    </source>
</evidence>
<feature type="domain" description="TauD/TfdA-like" evidence="7">
    <location>
        <begin position="14"/>
        <end position="278"/>
    </location>
</feature>
<keyword evidence="3" id="KW-0479">Metal-binding</keyword>
<keyword evidence="6" id="KW-0408">Iron</keyword>
<reference evidence="8" key="1">
    <citation type="submission" date="2022-03" db="EMBL/GenBank/DDBJ databases">
        <title>Identification of a novel bacterium isolated from mangrove sediments.</title>
        <authorList>
            <person name="Pan X."/>
        </authorList>
    </citation>
    <scope>NUCLEOTIDE SEQUENCE</scope>
    <source>
        <strain evidence="8">B2580</strain>
    </source>
</reference>
<keyword evidence="9" id="KW-1185">Reference proteome</keyword>
<name>A0ABT0AZ07_9SPHN</name>
<dbReference type="EMBL" id="JALHLE010000005">
    <property type="protein sequence ID" value="MCJ2178030.1"/>
    <property type="molecule type" value="Genomic_DNA"/>
</dbReference>
<comment type="caution">
    <text evidence="8">The sequence shown here is derived from an EMBL/GenBank/DDBJ whole genome shotgun (WGS) entry which is preliminary data.</text>
</comment>
<sequence length="297" mass="32796">MPQGAQAGERDIEVLPVTGAIGAEVRGVRLSGDLDAETVARIRAILLEHKVIFFRDQHHLDDAAQEAFSALFGDLQKHPMARAAGQSEALLDLGASEAFAASIWHTDMTFLPDPAAFAVLRAMELPPVGGDTMWANAANAYRRLPEPLKPLAESLWAIHSTDFDFDGTFTATYKARMRDYGAGGRQHVVRTEHPVVQVHPETGERSLILGSWVKRFVGLNNSDSAKIFEVLQSYVTEPENTVRWTWRPGDVAMWDNRATQHRSVPDHGNAPRQLRRSTVLGTVATAIDGQKSRRLDT</sequence>
<keyword evidence="4 8" id="KW-0223">Dioxygenase</keyword>
<gene>
    <name evidence="8" type="ORF">MTR64_05605</name>
</gene>
<organism evidence="8 9">
    <name type="scientific">Novosphingobium album</name>
    <name type="common">ex Hu et al. 2023</name>
    <dbReference type="NCBI Taxonomy" id="2930093"/>
    <lineage>
        <taxon>Bacteria</taxon>
        <taxon>Pseudomonadati</taxon>
        <taxon>Pseudomonadota</taxon>
        <taxon>Alphaproteobacteria</taxon>
        <taxon>Sphingomonadales</taxon>
        <taxon>Sphingomonadaceae</taxon>
        <taxon>Novosphingobium</taxon>
    </lineage>
</organism>
<dbReference type="Gene3D" id="3.60.130.10">
    <property type="entry name" value="Clavaminate synthase-like"/>
    <property type="match status" value="1"/>
</dbReference>
<protein>
    <submittedName>
        <fullName evidence="8">TauD/TfdA family dioxygenase</fullName>
    </submittedName>
</protein>
<keyword evidence="5" id="KW-0560">Oxidoreductase</keyword>
<dbReference type="PANTHER" id="PTHR30468:SF5">
    <property type="entry name" value="ALPHA-KETOGLUTARATE-DEPENDENT SULFATE ESTER DIOXYGENASE"/>
    <property type="match status" value="1"/>
</dbReference>
<evidence type="ECO:0000313" key="8">
    <source>
        <dbReference type="EMBL" id="MCJ2178030.1"/>
    </source>
</evidence>
<accession>A0ABT0AZ07</accession>
<dbReference type="Proteomes" id="UP001162880">
    <property type="component" value="Unassembled WGS sequence"/>
</dbReference>
<dbReference type="PANTHER" id="PTHR30468">
    <property type="entry name" value="ALPHA-KETOGLUTARATE-DEPENDENT SULFONATE DIOXYGENASE"/>
    <property type="match status" value="1"/>
</dbReference>
<dbReference type="SUPFAM" id="SSF51197">
    <property type="entry name" value="Clavaminate synthase-like"/>
    <property type="match status" value="1"/>
</dbReference>
<evidence type="ECO:0000256" key="5">
    <source>
        <dbReference type="ARBA" id="ARBA00023002"/>
    </source>
</evidence>
<dbReference type="Pfam" id="PF02668">
    <property type="entry name" value="TauD"/>
    <property type="match status" value="1"/>
</dbReference>
<evidence type="ECO:0000313" key="9">
    <source>
        <dbReference type="Proteomes" id="UP001162880"/>
    </source>
</evidence>
<dbReference type="GO" id="GO:0051213">
    <property type="term" value="F:dioxygenase activity"/>
    <property type="evidence" value="ECO:0007669"/>
    <property type="project" value="UniProtKB-KW"/>
</dbReference>
<comment type="similarity">
    <text evidence="2">Belongs to the TfdA dioxygenase family.</text>
</comment>
<evidence type="ECO:0000256" key="1">
    <source>
        <dbReference type="ARBA" id="ARBA00001954"/>
    </source>
</evidence>
<dbReference type="InterPro" id="IPR003819">
    <property type="entry name" value="TauD/TfdA-like"/>
</dbReference>
<evidence type="ECO:0000256" key="3">
    <source>
        <dbReference type="ARBA" id="ARBA00022723"/>
    </source>
</evidence>
<evidence type="ECO:0000256" key="2">
    <source>
        <dbReference type="ARBA" id="ARBA00005896"/>
    </source>
</evidence>
<evidence type="ECO:0000256" key="6">
    <source>
        <dbReference type="ARBA" id="ARBA00023004"/>
    </source>
</evidence>
<dbReference type="InterPro" id="IPR042098">
    <property type="entry name" value="TauD-like_sf"/>
</dbReference>
<dbReference type="InterPro" id="IPR051323">
    <property type="entry name" value="AtsK-like"/>
</dbReference>
<evidence type="ECO:0000256" key="4">
    <source>
        <dbReference type="ARBA" id="ARBA00022964"/>
    </source>
</evidence>